<comment type="function">
    <text evidence="14">Catalyzes three successive oxidations of ent-kaurenoic acid giving gibberellin 12 (GA12), a key step in gibberellins (GAs) biosynthesis. GAs, which are involved many processes, including stem elongation, play a central role in plant development.</text>
</comment>
<evidence type="ECO:0000256" key="6">
    <source>
        <dbReference type="ARBA" id="ARBA00022692"/>
    </source>
</evidence>
<dbReference type="GO" id="GO:0005506">
    <property type="term" value="F:iron ion binding"/>
    <property type="evidence" value="ECO:0007669"/>
    <property type="project" value="InterPro"/>
</dbReference>
<evidence type="ECO:0000256" key="1">
    <source>
        <dbReference type="ARBA" id="ARBA00001971"/>
    </source>
</evidence>
<comment type="similarity">
    <text evidence="4 16">Belongs to the cytochrome P450 family.</text>
</comment>
<evidence type="ECO:0000256" key="16">
    <source>
        <dbReference type="RuleBase" id="RU000461"/>
    </source>
</evidence>
<dbReference type="OrthoDB" id="1470350at2759"/>
<evidence type="ECO:0000256" key="5">
    <source>
        <dbReference type="ARBA" id="ARBA00022617"/>
    </source>
</evidence>
<evidence type="ECO:0000256" key="15">
    <source>
        <dbReference type="PIRSR" id="PIRSR602401-1"/>
    </source>
</evidence>
<dbReference type="AlphaFoldDB" id="A0A2R6QL05"/>
<keyword evidence="5 15" id="KW-0349">Heme</keyword>
<keyword evidence="11 16" id="KW-0503">Monooxygenase</keyword>
<dbReference type="FunFam" id="1.10.630.10:FF:000052">
    <property type="entry name" value="Ent-kaurenoic acid oxidase"/>
    <property type="match status" value="1"/>
</dbReference>
<dbReference type="GO" id="GO:0009686">
    <property type="term" value="P:gibberellin biosynthetic process"/>
    <property type="evidence" value="ECO:0007669"/>
    <property type="project" value="UniProtKB-ARBA"/>
</dbReference>
<evidence type="ECO:0000256" key="12">
    <source>
        <dbReference type="ARBA" id="ARBA00023136"/>
    </source>
</evidence>
<dbReference type="InterPro" id="IPR002401">
    <property type="entry name" value="Cyt_P450_E_grp-I"/>
</dbReference>
<keyword evidence="12 17" id="KW-0472">Membrane</keyword>
<dbReference type="STRING" id="1590841.A0A2R6QL05"/>
<dbReference type="Proteomes" id="UP000241394">
    <property type="component" value="Chromosome LG15"/>
</dbReference>
<feature type="transmembrane region" description="Helical" evidence="17">
    <location>
        <begin position="6"/>
        <end position="28"/>
    </location>
</feature>
<dbReference type="PRINTS" id="PR00463">
    <property type="entry name" value="EP450I"/>
</dbReference>
<evidence type="ECO:0000256" key="11">
    <source>
        <dbReference type="ARBA" id="ARBA00023033"/>
    </source>
</evidence>
<dbReference type="FunCoup" id="A0A2R6QL05">
    <property type="interactions" value="372"/>
</dbReference>
<comment type="cofactor">
    <cofactor evidence="1 15">
        <name>heme</name>
        <dbReference type="ChEBI" id="CHEBI:30413"/>
    </cofactor>
</comment>
<dbReference type="PRINTS" id="PR00385">
    <property type="entry name" value="P450"/>
</dbReference>
<keyword evidence="19" id="KW-1185">Reference proteome</keyword>
<evidence type="ECO:0000256" key="7">
    <source>
        <dbReference type="ARBA" id="ARBA00022723"/>
    </source>
</evidence>
<dbReference type="GO" id="GO:0016020">
    <property type="term" value="C:membrane"/>
    <property type="evidence" value="ECO:0007669"/>
    <property type="project" value="UniProtKB-SubCell"/>
</dbReference>
<keyword evidence="9 16" id="KW-0560">Oxidoreductase</keyword>
<comment type="caution">
    <text evidence="18">The sequence shown here is derived from an EMBL/GenBank/DDBJ whole genome shotgun (WGS) entry which is preliminary data.</text>
</comment>
<dbReference type="InterPro" id="IPR017972">
    <property type="entry name" value="Cyt_P450_CS"/>
</dbReference>
<keyword evidence="10 15" id="KW-0408">Iron</keyword>
<evidence type="ECO:0000256" key="9">
    <source>
        <dbReference type="ARBA" id="ARBA00023002"/>
    </source>
</evidence>
<reference evidence="18 19" key="1">
    <citation type="submission" date="2017-07" db="EMBL/GenBank/DDBJ databases">
        <title>An improved, manually edited Actinidia chinensis var. chinensis (kiwifruit) genome highlights the challenges associated with draft genomes and gene prediction in plants.</title>
        <authorList>
            <person name="Pilkington S."/>
            <person name="Crowhurst R."/>
            <person name="Hilario E."/>
            <person name="Nardozza S."/>
            <person name="Fraser L."/>
            <person name="Peng Y."/>
            <person name="Gunaseelan K."/>
            <person name="Simpson R."/>
            <person name="Tahir J."/>
            <person name="Deroles S."/>
            <person name="Templeton K."/>
            <person name="Luo Z."/>
            <person name="Davy M."/>
            <person name="Cheng C."/>
            <person name="Mcneilage M."/>
            <person name="Scaglione D."/>
            <person name="Liu Y."/>
            <person name="Zhang Q."/>
            <person name="Datson P."/>
            <person name="De Silva N."/>
            <person name="Gardiner S."/>
            <person name="Bassett H."/>
            <person name="Chagne D."/>
            <person name="Mccallum J."/>
            <person name="Dzierzon H."/>
            <person name="Deng C."/>
            <person name="Wang Y.-Y."/>
            <person name="Barron N."/>
            <person name="Manako K."/>
            <person name="Bowen J."/>
            <person name="Foster T."/>
            <person name="Erridge Z."/>
            <person name="Tiffin H."/>
            <person name="Waite C."/>
            <person name="Davies K."/>
            <person name="Grierson E."/>
            <person name="Laing W."/>
            <person name="Kirk R."/>
            <person name="Chen X."/>
            <person name="Wood M."/>
            <person name="Montefiori M."/>
            <person name="Brummell D."/>
            <person name="Schwinn K."/>
            <person name="Catanach A."/>
            <person name="Fullerton C."/>
            <person name="Li D."/>
            <person name="Meiyalaghan S."/>
            <person name="Nieuwenhuizen N."/>
            <person name="Read N."/>
            <person name="Prakash R."/>
            <person name="Hunter D."/>
            <person name="Zhang H."/>
            <person name="Mckenzie M."/>
            <person name="Knabel M."/>
            <person name="Harris A."/>
            <person name="Allan A."/>
            <person name="Chen A."/>
            <person name="Janssen B."/>
            <person name="Plunkett B."/>
            <person name="Dwamena C."/>
            <person name="Voogd C."/>
            <person name="Leif D."/>
            <person name="Lafferty D."/>
            <person name="Souleyre E."/>
            <person name="Varkonyi-Gasic E."/>
            <person name="Gambi F."/>
            <person name="Hanley J."/>
            <person name="Yao J.-L."/>
            <person name="Cheung J."/>
            <person name="David K."/>
            <person name="Warren B."/>
            <person name="Marsh K."/>
            <person name="Snowden K."/>
            <person name="Lin-Wang K."/>
            <person name="Brian L."/>
            <person name="Martinez-Sanchez M."/>
            <person name="Wang M."/>
            <person name="Ileperuma N."/>
            <person name="Macnee N."/>
            <person name="Campin R."/>
            <person name="Mcatee P."/>
            <person name="Drummond R."/>
            <person name="Espley R."/>
            <person name="Ireland H."/>
            <person name="Wu R."/>
            <person name="Atkinson R."/>
            <person name="Karunairetnam S."/>
            <person name="Bulley S."/>
            <person name="Chunkath S."/>
            <person name="Hanley Z."/>
            <person name="Storey R."/>
            <person name="Thrimawithana A."/>
            <person name="Thomson S."/>
            <person name="David C."/>
            <person name="Testolin R."/>
        </authorList>
    </citation>
    <scope>NUCLEOTIDE SEQUENCE [LARGE SCALE GENOMIC DNA]</scope>
    <source>
        <strain evidence="19">cv. Red5</strain>
        <tissue evidence="18">Young leaf</tissue>
    </source>
</reference>
<evidence type="ECO:0000256" key="2">
    <source>
        <dbReference type="ARBA" id="ARBA00004167"/>
    </source>
</evidence>
<evidence type="ECO:0000256" key="8">
    <source>
        <dbReference type="ARBA" id="ARBA00022989"/>
    </source>
</evidence>
<dbReference type="GO" id="GO:0016125">
    <property type="term" value="P:sterol metabolic process"/>
    <property type="evidence" value="ECO:0007669"/>
    <property type="project" value="TreeGrafter"/>
</dbReference>
<evidence type="ECO:0000256" key="14">
    <source>
        <dbReference type="ARBA" id="ARBA00059142"/>
    </source>
</evidence>
<dbReference type="InParanoid" id="A0A2R6QL05"/>
<keyword evidence="8 17" id="KW-1133">Transmembrane helix</keyword>
<accession>A0A2R6QL05</accession>
<keyword evidence="7 15" id="KW-0479">Metal-binding</keyword>
<evidence type="ECO:0000256" key="4">
    <source>
        <dbReference type="ARBA" id="ARBA00010617"/>
    </source>
</evidence>
<dbReference type="PANTHER" id="PTHR24286:SF356">
    <property type="entry name" value="ENT-KAURENOIC ACID OXIDASE 2"/>
    <property type="match status" value="1"/>
</dbReference>
<evidence type="ECO:0000256" key="13">
    <source>
        <dbReference type="ARBA" id="ARBA00037909"/>
    </source>
</evidence>
<dbReference type="Pfam" id="PF00067">
    <property type="entry name" value="p450"/>
    <property type="match status" value="1"/>
</dbReference>
<dbReference type="GO" id="GO:0016132">
    <property type="term" value="P:brassinosteroid biosynthetic process"/>
    <property type="evidence" value="ECO:0007669"/>
    <property type="project" value="TreeGrafter"/>
</dbReference>
<name>A0A2R6QL05_ACTCC</name>
<organism evidence="18 19">
    <name type="scientific">Actinidia chinensis var. chinensis</name>
    <name type="common">Chinese soft-hair kiwi</name>
    <dbReference type="NCBI Taxonomy" id="1590841"/>
    <lineage>
        <taxon>Eukaryota</taxon>
        <taxon>Viridiplantae</taxon>
        <taxon>Streptophyta</taxon>
        <taxon>Embryophyta</taxon>
        <taxon>Tracheophyta</taxon>
        <taxon>Spermatophyta</taxon>
        <taxon>Magnoliopsida</taxon>
        <taxon>eudicotyledons</taxon>
        <taxon>Gunneridae</taxon>
        <taxon>Pentapetalae</taxon>
        <taxon>asterids</taxon>
        <taxon>Ericales</taxon>
        <taxon>Actinidiaceae</taxon>
        <taxon>Actinidia</taxon>
    </lineage>
</organism>
<comment type="subcellular location">
    <subcellularLocation>
        <location evidence="2">Membrane</location>
        <topology evidence="2">Single-pass membrane protein</topology>
    </subcellularLocation>
</comment>
<dbReference type="InterPro" id="IPR001128">
    <property type="entry name" value="Cyt_P450"/>
</dbReference>
<dbReference type="Gene3D" id="1.10.630.10">
    <property type="entry name" value="Cytochrome P450"/>
    <property type="match status" value="1"/>
</dbReference>
<dbReference type="PROSITE" id="PS00086">
    <property type="entry name" value="CYTOCHROME_P450"/>
    <property type="match status" value="1"/>
</dbReference>
<comment type="pathway">
    <text evidence="3">Hormone biosynthesis.</text>
</comment>
<dbReference type="GO" id="GO:0020037">
    <property type="term" value="F:heme binding"/>
    <property type="evidence" value="ECO:0007669"/>
    <property type="project" value="InterPro"/>
</dbReference>
<dbReference type="InterPro" id="IPR036396">
    <property type="entry name" value="Cyt_P450_sf"/>
</dbReference>
<protein>
    <submittedName>
        <fullName evidence="18">Ent-kaurenoic acid oxidase</fullName>
    </submittedName>
</protein>
<evidence type="ECO:0000313" key="19">
    <source>
        <dbReference type="Proteomes" id="UP000241394"/>
    </source>
</evidence>
<reference evidence="19" key="2">
    <citation type="journal article" date="2018" name="BMC Genomics">
        <title>A manually annotated Actinidia chinensis var. chinensis (kiwifruit) genome highlights the challenges associated with draft genomes and gene prediction in plants.</title>
        <authorList>
            <person name="Pilkington S.M."/>
            <person name="Crowhurst R."/>
            <person name="Hilario E."/>
            <person name="Nardozza S."/>
            <person name="Fraser L."/>
            <person name="Peng Y."/>
            <person name="Gunaseelan K."/>
            <person name="Simpson R."/>
            <person name="Tahir J."/>
            <person name="Deroles S.C."/>
            <person name="Templeton K."/>
            <person name="Luo Z."/>
            <person name="Davy M."/>
            <person name="Cheng C."/>
            <person name="McNeilage M."/>
            <person name="Scaglione D."/>
            <person name="Liu Y."/>
            <person name="Zhang Q."/>
            <person name="Datson P."/>
            <person name="De Silva N."/>
            <person name="Gardiner S.E."/>
            <person name="Bassett H."/>
            <person name="Chagne D."/>
            <person name="McCallum J."/>
            <person name="Dzierzon H."/>
            <person name="Deng C."/>
            <person name="Wang Y.Y."/>
            <person name="Barron L."/>
            <person name="Manako K."/>
            <person name="Bowen J."/>
            <person name="Foster T.M."/>
            <person name="Erridge Z.A."/>
            <person name="Tiffin H."/>
            <person name="Waite C.N."/>
            <person name="Davies K.M."/>
            <person name="Grierson E.P."/>
            <person name="Laing W.A."/>
            <person name="Kirk R."/>
            <person name="Chen X."/>
            <person name="Wood M."/>
            <person name="Montefiori M."/>
            <person name="Brummell D.A."/>
            <person name="Schwinn K.E."/>
            <person name="Catanach A."/>
            <person name="Fullerton C."/>
            <person name="Li D."/>
            <person name="Meiyalaghan S."/>
            <person name="Nieuwenhuizen N."/>
            <person name="Read N."/>
            <person name="Prakash R."/>
            <person name="Hunter D."/>
            <person name="Zhang H."/>
            <person name="McKenzie M."/>
            <person name="Knabel M."/>
            <person name="Harris A."/>
            <person name="Allan A.C."/>
            <person name="Gleave A."/>
            <person name="Chen A."/>
            <person name="Janssen B.J."/>
            <person name="Plunkett B."/>
            <person name="Ampomah-Dwamena C."/>
            <person name="Voogd C."/>
            <person name="Leif D."/>
            <person name="Lafferty D."/>
            <person name="Souleyre E.J.F."/>
            <person name="Varkonyi-Gasic E."/>
            <person name="Gambi F."/>
            <person name="Hanley J."/>
            <person name="Yao J.L."/>
            <person name="Cheung J."/>
            <person name="David K.M."/>
            <person name="Warren B."/>
            <person name="Marsh K."/>
            <person name="Snowden K.C."/>
            <person name="Lin-Wang K."/>
            <person name="Brian L."/>
            <person name="Martinez-Sanchez M."/>
            <person name="Wang M."/>
            <person name="Ileperuma N."/>
            <person name="Macnee N."/>
            <person name="Campin R."/>
            <person name="McAtee P."/>
            <person name="Drummond R.S.M."/>
            <person name="Espley R.V."/>
            <person name="Ireland H.S."/>
            <person name="Wu R."/>
            <person name="Atkinson R.G."/>
            <person name="Karunairetnam S."/>
            <person name="Bulley S."/>
            <person name="Chunkath S."/>
            <person name="Hanley Z."/>
            <person name="Storey R."/>
            <person name="Thrimawithana A.H."/>
            <person name="Thomson S."/>
            <person name="David C."/>
            <person name="Testolin R."/>
            <person name="Huang H."/>
            <person name="Hellens R.P."/>
            <person name="Schaffer R.J."/>
        </authorList>
    </citation>
    <scope>NUCLEOTIDE SEQUENCE [LARGE SCALE GENOMIC DNA]</scope>
    <source>
        <strain evidence="19">cv. Red5</strain>
    </source>
</reference>
<evidence type="ECO:0000313" key="18">
    <source>
        <dbReference type="EMBL" id="PSS10076.1"/>
    </source>
</evidence>
<dbReference type="PANTHER" id="PTHR24286">
    <property type="entry name" value="CYTOCHROME P450 26"/>
    <property type="match status" value="1"/>
</dbReference>
<comment type="pathway">
    <text evidence="13">Plant hormone biosynthesis; gibberellin biosynthesis.</text>
</comment>
<dbReference type="GO" id="GO:0010268">
    <property type="term" value="P:brassinosteroid homeostasis"/>
    <property type="evidence" value="ECO:0007669"/>
    <property type="project" value="TreeGrafter"/>
</dbReference>
<evidence type="ECO:0000256" key="3">
    <source>
        <dbReference type="ARBA" id="ARBA00004972"/>
    </source>
</evidence>
<dbReference type="GO" id="GO:0051777">
    <property type="term" value="F:ent-kaurenoic acid monooxygenase activity"/>
    <property type="evidence" value="ECO:0007669"/>
    <property type="project" value="TreeGrafter"/>
</dbReference>
<feature type="binding site" description="axial binding residue" evidence="15">
    <location>
        <position position="433"/>
    </location>
    <ligand>
        <name>heme</name>
        <dbReference type="ChEBI" id="CHEBI:30413"/>
    </ligand>
    <ligandPart>
        <name>Fe</name>
        <dbReference type="ChEBI" id="CHEBI:18248"/>
    </ligandPart>
</feature>
<dbReference type="EMBL" id="NKQK01000015">
    <property type="protein sequence ID" value="PSS10076.1"/>
    <property type="molecule type" value="Genomic_DNA"/>
</dbReference>
<dbReference type="OMA" id="KLWEVYM"/>
<evidence type="ECO:0000256" key="17">
    <source>
        <dbReference type="SAM" id="Phobius"/>
    </source>
</evidence>
<proteinExistence type="inferred from homology"/>
<dbReference type="Gramene" id="PSS10076">
    <property type="protein sequence ID" value="PSS10076"/>
    <property type="gene ID" value="CEY00_Acc17164"/>
</dbReference>
<dbReference type="CDD" id="cd11043">
    <property type="entry name" value="CYP90-like"/>
    <property type="match status" value="1"/>
</dbReference>
<dbReference type="SUPFAM" id="SSF48264">
    <property type="entry name" value="Cytochrome P450"/>
    <property type="match status" value="1"/>
</dbReference>
<keyword evidence="6 17" id="KW-0812">Transmembrane</keyword>
<sequence length="485" mass="56179">MEVGLNWAVFVCGGVFVWLMRRVVNWWVYERVLGEKIRWSLPPGDLGWPFIGNMWAFLRAFKSTNPDSFISSFVNSHGRTGLYKALMFGNPSIIVTVPEACKRVLTDDEYFKPGWPSSTLKLIGRKSFIGSITYEEHKRLRRLTAAPVNGHEALSLYMRYIEDNVVLALEKWAGMGQIEVLTELRRLTFRIIMYIFMSSESEQVMEALEREYTTLNYGVRAMAINLPGFAYHKALKARKNLVAIFQSIVDERRERRKNRPKEDMMDALLDVEDENGRRLSDEEIIDVLVMYLNAGHESSGHVTMWAILFLQEHPQVFQKAKAEQEAIVRNRSPTQKGRLSLKEVRQMEYLSKVIDETLRVVTFSFVVFREAKADVNISGYTIPKGWKVLVWFRSVHFDPEIYPKPKEFNPSRWDGLTPKAGTFLPFGAGSRTCPGNDLAKLEISIFLHYFLLNYELERLNPSCRVMYLPHQRPKDNCLGRIRRVS</sequence>
<evidence type="ECO:0000256" key="10">
    <source>
        <dbReference type="ARBA" id="ARBA00023004"/>
    </source>
</evidence>
<gene>
    <name evidence="18" type="ORF">CEY00_Acc17164</name>
</gene>
<dbReference type="GO" id="GO:0005783">
    <property type="term" value="C:endoplasmic reticulum"/>
    <property type="evidence" value="ECO:0007669"/>
    <property type="project" value="TreeGrafter"/>
</dbReference>